<keyword evidence="3 5" id="KW-0378">Hydrolase</keyword>
<comment type="subunit">
    <text evidence="5">Heterooligomer composed of large and small subunits.</text>
</comment>
<comment type="function">
    <text evidence="5">Bidirectionally degrades single-stranded DNA into large acid-insoluble oligonucleotides, which are then degraded further into small acid-soluble oligonucleotides.</text>
</comment>
<dbReference type="EMBL" id="CP028940">
    <property type="protein sequence ID" value="QKM59815.1"/>
    <property type="molecule type" value="Genomic_DNA"/>
</dbReference>
<dbReference type="CDD" id="cd04489">
    <property type="entry name" value="ExoVII_LU_OBF"/>
    <property type="match status" value="1"/>
</dbReference>
<feature type="domain" description="OB-fold nucleic acid binding" evidence="8">
    <location>
        <begin position="9"/>
        <end position="102"/>
    </location>
</feature>
<evidence type="ECO:0000256" key="5">
    <source>
        <dbReference type="HAMAP-Rule" id="MF_00378"/>
    </source>
</evidence>
<gene>
    <name evidence="5 9" type="primary">xseA</name>
    <name evidence="9" type="ORF">DN92_01475</name>
</gene>
<evidence type="ECO:0000256" key="3">
    <source>
        <dbReference type="ARBA" id="ARBA00022801"/>
    </source>
</evidence>
<dbReference type="GO" id="GO:0009318">
    <property type="term" value="C:exodeoxyribonuclease VII complex"/>
    <property type="evidence" value="ECO:0007669"/>
    <property type="project" value="UniProtKB-UniRule"/>
</dbReference>
<evidence type="ECO:0000313" key="10">
    <source>
        <dbReference type="Proteomes" id="UP000501090"/>
    </source>
</evidence>
<dbReference type="PANTHER" id="PTHR30008:SF0">
    <property type="entry name" value="EXODEOXYRIBONUCLEASE 7 LARGE SUBUNIT"/>
    <property type="match status" value="1"/>
</dbReference>
<evidence type="ECO:0000256" key="6">
    <source>
        <dbReference type="RuleBase" id="RU004355"/>
    </source>
</evidence>
<evidence type="ECO:0000256" key="4">
    <source>
        <dbReference type="ARBA" id="ARBA00022839"/>
    </source>
</evidence>
<keyword evidence="2 5" id="KW-0540">Nuclease</keyword>
<keyword evidence="1 5" id="KW-0963">Cytoplasm</keyword>
<evidence type="ECO:0000313" key="9">
    <source>
        <dbReference type="EMBL" id="QKM59815.1"/>
    </source>
</evidence>
<feature type="domain" description="Exonuclease VII large subunit C-terminal" evidence="7">
    <location>
        <begin position="125"/>
        <end position="327"/>
    </location>
</feature>
<dbReference type="Proteomes" id="UP000501090">
    <property type="component" value="Chromosome"/>
</dbReference>
<keyword evidence="10" id="KW-1185">Reference proteome</keyword>
<dbReference type="InterPro" id="IPR025824">
    <property type="entry name" value="OB-fold_nuc-bd_dom"/>
</dbReference>
<dbReference type="GO" id="GO:0005737">
    <property type="term" value="C:cytoplasm"/>
    <property type="evidence" value="ECO:0007669"/>
    <property type="project" value="UniProtKB-SubCell"/>
</dbReference>
<dbReference type="Pfam" id="PF13742">
    <property type="entry name" value="tRNA_anti_2"/>
    <property type="match status" value="1"/>
</dbReference>
<comment type="catalytic activity">
    <reaction evidence="5 6">
        <text>Exonucleolytic cleavage in either 5'- to 3'- or 3'- to 5'-direction to yield nucleoside 5'-phosphates.</text>
        <dbReference type="EC" id="3.1.11.6"/>
    </reaction>
</comment>
<proteinExistence type="inferred from homology"/>
<dbReference type="GO" id="GO:0006308">
    <property type="term" value="P:DNA catabolic process"/>
    <property type="evidence" value="ECO:0007669"/>
    <property type="project" value="UniProtKB-UniRule"/>
</dbReference>
<evidence type="ECO:0000256" key="2">
    <source>
        <dbReference type="ARBA" id="ARBA00022722"/>
    </source>
</evidence>
<dbReference type="InterPro" id="IPR020579">
    <property type="entry name" value="Exonuc_VII_lsu_C"/>
</dbReference>
<dbReference type="EC" id="3.1.11.6" evidence="5"/>
<comment type="similarity">
    <text evidence="5 6">Belongs to the XseA family.</text>
</comment>
<name>A0A6M9PLI2_9BURK</name>
<sequence length="406" mass="45139">MSEIQREILSVGDLNRAIASSLEERFDTVWVSGEISNFKAYDSGHWYFSLKDEEGQIRCVMFRGRNGQVGFMPQSGDLVEVAANLGFYVPRGDIQLTVQSMRRAGMGGLYEAFLKLKAKLANEGVFDAENKQSIPTHPRSIGIITSPQAAALKDVLSTLARRAPHIPIVIYPTLVQGPDAPAGIISALKAAEKENAVDVILLVRGGGSIEDLWAFNDEQLAYAIAASPIPIVSGVGHETDVTIADFVADLRAPTPTGAAELAAPRRDQLLQELDAIMQALLQRVNQRVEREAQTLDQLALRLSHALPNPDRMREQIQGWQKRLNQAWLVRMENWKRDQGHFQSQLEMLNPQRTLERGYAVILSKNKAELQAVRKPSELQVKNIYQVQLAEGQVEVQFSEVNQLESK</sequence>
<dbReference type="NCBIfam" id="TIGR00237">
    <property type="entry name" value="xseA"/>
    <property type="match status" value="1"/>
</dbReference>
<evidence type="ECO:0000259" key="7">
    <source>
        <dbReference type="Pfam" id="PF02601"/>
    </source>
</evidence>
<evidence type="ECO:0000259" key="8">
    <source>
        <dbReference type="Pfam" id="PF13742"/>
    </source>
</evidence>
<dbReference type="AlphaFoldDB" id="A0A6M9PLI2"/>
<dbReference type="InterPro" id="IPR003753">
    <property type="entry name" value="Exonuc_VII_L"/>
</dbReference>
<reference evidence="9 10" key="1">
    <citation type="submission" date="2018-04" db="EMBL/GenBank/DDBJ databases">
        <title>Polynucleobacter sp. UK-Long2-W17 genome.</title>
        <authorList>
            <person name="Hahn M.W."/>
        </authorList>
    </citation>
    <scope>NUCLEOTIDE SEQUENCE [LARGE SCALE GENOMIC DNA]</scope>
    <source>
        <strain evidence="9 10">UK-Long2-W17</strain>
    </source>
</reference>
<dbReference type="GO" id="GO:0008855">
    <property type="term" value="F:exodeoxyribonuclease VII activity"/>
    <property type="evidence" value="ECO:0007669"/>
    <property type="project" value="UniProtKB-UniRule"/>
</dbReference>
<dbReference type="KEGG" id="pard:DN92_01475"/>
<comment type="subcellular location">
    <subcellularLocation>
        <location evidence="5 6">Cytoplasm</location>
    </subcellularLocation>
</comment>
<dbReference type="GO" id="GO:0003676">
    <property type="term" value="F:nucleic acid binding"/>
    <property type="evidence" value="ECO:0007669"/>
    <property type="project" value="InterPro"/>
</dbReference>
<dbReference type="Pfam" id="PF02601">
    <property type="entry name" value="Exonuc_VII_L"/>
    <property type="match status" value="1"/>
</dbReference>
<evidence type="ECO:0000256" key="1">
    <source>
        <dbReference type="ARBA" id="ARBA00022490"/>
    </source>
</evidence>
<dbReference type="PANTHER" id="PTHR30008">
    <property type="entry name" value="EXODEOXYRIBONUCLEASE 7 LARGE SUBUNIT"/>
    <property type="match status" value="1"/>
</dbReference>
<dbReference type="HAMAP" id="MF_00378">
    <property type="entry name" value="Exonuc_7_L"/>
    <property type="match status" value="1"/>
</dbReference>
<accession>A0A6M9PLI2</accession>
<protein>
    <recommendedName>
        <fullName evidence="5">Exodeoxyribonuclease 7 large subunit</fullName>
        <ecNumber evidence="5">3.1.11.6</ecNumber>
    </recommendedName>
    <alternativeName>
        <fullName evidence="5">Exodeoxyribonuclease VII large subunit</fullName>
        <shortName evidence="5">Exonuclease VII large subunit</shortName>
    </alternativeName>
</protein>
<organism evidence="9 10">
    <name type="scientific">Polynucleobacter arcticus</name>
    <dbReference type="NCBI Taxonomy" id="1743165"/>
    <lineage>
        <taxon>Bacteria</taxon>
        <taxon>Pseudomonadati</taxon>
        <taxon>Pseudomonadota</taxon>
        <taxon>Betaproteobacteria</taxon>
        <taxon>Burkholderiales</taxon>
        <taxon>Burkholderiaceae</taxon>
        <taxon>Polynucleobacter</taxon>
    </lineage>
</organism>
<keyword evidence="4 5" id="KW-0269">Exonuclease</keyword>
<dbReference type="RefSeq" id="WP_173959584.1">
    <property type="nucleotide sequence ID" value="NZ_CBCSCC010000006.1"/>
</dbReference>